<accession>A0ABY6KB43</accession>
<dbReference type="Proteomes" id="UP001235939">
    <property type="component" value="Chromosome 03"/>
</dbReference>
<sequence length="90" mass="9533">MKPYLDPEEQHSILLGNTSPRASLAASASAAMALCSCTGSRTSLLHSGHIVTVTTCCTVNSHLHPFHFDSPGVGTFIQGCLHPLDSVLMR</sequence>
<evidence type="ECO:0000313" key="2">
    <source>
        <dbReference type="Proteomes" id="UP001235939"/>
    </source>
</evidence>
<proteinExistence type="predicted"/>
<keyword evidence="2" id="KW-1185">Reference proteome</keyword>
<gene>
    <name evidence="1" type="ORF">LAZ67_3002388</name>
</gene>
<organism evidence="1 2">
    <name type="scientific">Cordylochernes scorpioides</name>
    <dbReference type="NCBI Taxonomy" id="51811"/>
    <lineage>
        <taxon>Eukaryota</taxon>
        <taxon>Metazoa</taxon>
        <taxon>Ecdysozoa</taxon>
        <taxon>Arthropoda</taxon>
        <taxon>Chelicerata</taxon>
        <taxon>Arachnida</taxon>
        <taxon>Pseudoscorpiones</taxon>
        <taxon>Cheliferoidea</taxon>
        <taxon>Chernetidae</taxon>
        <taxon>Cordylochernes</taxon>
    </lineage>
</organism>
<reference evidence="1 2" key="1">
    <citation type="submission" date="2022-01" db="EMBL/GenBank/DDBJ databases">
        <title>A chromosomal length assembly of Cordylochernes scorpioides.</title>
        <authorList>
            <person name="Zeh D."/>
            <person name="Zeh J."/>
        </authorList>
    </citation>
    <scope>NUCLEOTIDE SEQUENCE [LARGE SCALE GENOMIC DNA]</scope>
    <source>
        <strain evidence="1">IN4F17</strain>
        <tissue evidence="1">Whole Body</tissue>
    </source>
</reference>
<evidence type="ECO:0000313" key="1">
    <source>
        <dbReference type="EMBL" id="UYV64910.1"/>
    </source>
</evidence>
<name>A0ABY6KB43_9ARAC</name>
<protein>
    <submittedName>
        <fullName evidence="1">Uncharacterized protein</fullName>
    </submittedName>
</protein>
<dbReference type="EMBL" id="CP092865">
    <property type="protein sequence ID" value="UYV64910.1"/>
    <property type="molecule type" value="Genomic_DNA"/>
</dbReference>